<comment type="caution">
    <text evidence="1">The sequence shown here is derived from an EMBL/GenBank/DDBJ whole genome shotgun (WGS) entry which is preliminary data.</text>
</comment>
<name>A0AAN9IMJ2_CROPI</name>
<organism evidence="1 2">
    <name type="scientific">Crotalaria pallida</name>
    <name type="common">Smooth rattlebox</name>
    <name type="synonym">Crotalaria striata</name>
    <dbReference type="NCBI Taxonomy" id="3830"/>
    <lineage>
        <taxon>Eukaryota</taxon>
        <taxon>Viridiplantae</taxon>
        <taxon>Streptophyta</taxon>
        <taxon>Embryophyta</taxon>
        <taxon>Tracheophyta</taxon>
        <taxon>Spermatophyta</taxon>
        <taxon>Magnoliopsida</taxon>
        <taxon>eudicotyledons</taxon>
        <taxon>Gunneridae</taxon>
        <taxon>Pentapetalae</taxon>
        <taxon>rosids</taxon>
        <taxon>fabids</taxon>
        <taxon>Fabales</taxon>
        <taxon>Fabaceae</taxon>
        <taxon>Papilionoideae</taxon>
        <taxon>50 kb inversion clade</taxon>
        <taxon>genistoids sensu lato</taxon>
        <taxon>core genistoids</taxon>
        <taxon>Crotalarieae</taxon>
        <taxon>Crotalaria</taxon>
    </lineage>
</organism>
<keyword evidence="2" id="KW-1185">Reference proteome</keyword>
<protein>
    <submittedName>
        <fullName evidence="1">Uncharacterized protein</fullName>
    </submittedName>
</protein>
<sequence>MIRVQLSLVWNTVDFTTPIKISSKKNCENQESPSNCACKKRESLTFLILSFFLSPPLSLSFSLSNPIESNCNENNKNISRL</sequence>
<proteinExistence type="predicted"/>
<evidence type="ECO:0000313" key="2">
    <source>
        <dbReference type="Proteomes" id="UP001372338"/>
    </source>
</evidence>
<accession>A0AAN9IMJ2</accession>
<dbReference type="Proteomes" id="UP001372338">
    <property type="component" value="Unassembled WGS sequence"/>
</dbReference>
<reference evidence="1 2" key="1">
    <citation type="submission" date="2024-01" db="EMBL/GenBank/DDBJ databases">
        <title>The genomes of 5 underutilized Papilionoideae crops provide insights into root nodulation and disease resistanc.</title>
        <authorList>
            <person name="Yuan L."/>
        </authorList>
    </citation>
    <scope>NUCLEOTIDE SEQUENCE [LARGE SCALE GENOMIC DNA]</scope>
    <source>
        <strain evidence="1">ZHUSHIDOU_FW_LH</strain>
        <tissue evidence="1">Leaf</tissue>
    </source>
</reference>
<dbReference type="AlphaFoldDB" id="A0AAN9IMJ2"/>
<dbReference type="EMBL" id="JAYWIO010000002">
    <property type="protein sequence ID" value="KAK7282764.1"/>
    <property type="molecule type" value="Genomic_DNA"/>
</dbReference>
<gene>
    <name evidence="1" type="ORF">RIF29_11800</name>
</gene>
<evidence type="ECO:0000313" key="1">
    <source>
        <dbReference type="EMBL" id="KAK7282764.1"/>
    </source>
</evidence>